<feature type="non-terminal residue" evidence="1">
    <location>
        <position position="1"/>
    </location>
</feature>
<accession>M3JC90</accession>
<protein>
    <submittedName>
        <fullName evidence="1">Uncharacterized protein</fullName>
    </submittedName>
</protein>
<sequence length="137" mass="15873">KFISYGIFFACTFYKACVNYAIYRCFQTNLSESNQFKSYALEQNLTAPDEILALYNQNIHIKEDNIDSKIDFIIKNRTNIIATIENKNLNNEVVNFLKFDEYLDITLKTSNLVYGFLILLVLYSLAKTARKNSIIPS</sequence>
<reference evidence="1 2" key="1">
    <citation type="submission" date="2013-02" db="EMBL/GenBank/DDBJ databases">
        <title>Co-occurrence of anaerobic bacteria in colorectal carcinomas.</title>
        <authorList>
            <person name="Holt R.A."/>
            <person name="Warren R.L."/>
            <person name="Allen-Vercoe E."/>
            <person name="Pleasance S."/>
            <person name="Freeman D.J."/>
            <person name="Watson P."/>
            <person name="Moore R."/>
            <person name="Cochrane K."/>
        </authorList>
    </citation>
    <scope>NUCLEOTIDE SEQUENCE [LARGE SCALE GENOMIC DNA]</scope>
    <source>
        <strain evidence="1 2">CC57C</strain>
    </source>
</reference>
<dbReference type="EMBL" id="AOTD01000099">
    <property type="protein sequence ID" value="EMG30943.1"/>
    <property type="molecule type" value="Genomic_DNA"/>
</dbReference>
<organism evidence="1 2">
    <name type="scientific">Campylobacter showae CC57C</name>
    <dbReference type="NCBI Taxonomy" id="1073353"/>
    <lineage>
        <taxon>Bacteria</taxon>
        <taxon>Pseudomonadati</taxon>
        <taxon>Campylobacterota</taxon>
        <taxon>Epsilonproteobacteria</taxon>
        <taxon>Campylobacterales</taxon>
        <taxon>Campylobacteraceae</taxon>
        <taxon>Campylobacter</taxon>
    </lineage>
</organism>
<name>M3JC90_9BACT</name>
<dbReference type="PATRIC" id="fig|1073353.3.peg.842"/>
<comment type="caution">
    <text evidence="1">The sequence shown here is derived from an EMBL/GenBank/DDBJ whole genome shotgun (WGS) entry which is preliminary data.</text>
</comment>
<evidence type="ECO:0000313" key="2">
    <source>
        <dbReference type="Proteomes" id="UP000011782"/>
    </source>
</evidence>
<dbReference type="AlphaFoldDB" id="M3JC90"/>
<gene>
    <name evidence="1" type="ORF">H740_03913</name>
</gene>
<evidence type="ECO:0000313" key="1">
    <source>
        <dbReference type="EMBL" id="EMG30943.1"/>
    </source>
</evidence>
<proteinExistence type="predicted"/>
<dbReference type="Proteomes" id="UP000011782">
    <property type="component" value="Unassembled WGS sequence"/>
</dbReference>